<sequence>MFRKQERTLIIVCIVIAAIMLYAVIKSIARLTP</sequence>
<dbReference type="AlphaFoldDB" id="A0A2X1VUF0"/>
<gene>
    <name evidence="1" type="ORF">NCTC10343_04714</name>
</gene>
<name>A0A2X1VUF0_PAEPO</name>
<dbReference type="EMBL" id="UGSC01000001">
    <property type="protein sequence ID" value="SUA71787.1"/>
    <property type="molecule type" value="Genomic_DNA"/>
</dbReference>
<reference evidence="1 2" key="1">
    <citation type="submission" date="2018-06" db="EMBL/GenBank/DDBJ databases">
        <authorList>
            <consortium name="Pathogen Informatics"/>
            <person name="Doyle S."/>
        </authorList>
    </citation>
    <scope>NUCLEOTIDE SEQUENCE [LARGE SCALE GENOMIC DNA]</scope>
    <source>
        <strain evidence="1 2">NCTC10343</strain>
    </source>
</reference>
<protein>
    <submittedName>
        <fullName evidence="1">Uncharacterized protein</fullName>
    </submittedName>
</protein>
<accession>A0A2X1VUF0</accession>
<proteinExistence type="predicted"/>
<evidence type="ECO:0000313" key="2">
    <source>
        <dbReference type="Proteomes" id="UP000254400"/>
    </source>
</evidence>
<evidence type="ECO:0000313" key="1">
    <source>
        <dbReference type="EMBL" id="SUA71787.1"/>
    </source>
</evidence>
<dbReference type="Proteomes" id="UP000254400">
    <property type="component" value="Unassembled WGS sequence"/>
</dbReference>
<organism evidence="1 2">
    <name type="scientific">Paenibacillus polymyxa</name>
    <name type="common">Bacillus polymyxa</name>
    <dbReference type="NCBI Taxonomy" id="1406"/>
    <lineage>
        <taxon>Bacteria</taxon>
        <taxon>Bacillati</taxon>
        <taxon>Bacillota</taxon>
        <taxon>Bacilli</taxon>
        <taxon>Bacillales</taxon>
        <taxon>Paenibacillaceae</taxon>
        <taxon>Paenibacillus</taxon>
    </lineage>
</organism>